<reference evidence="1" key="1">
    <citation type="submission" date="2020-10" db="EMBL/GenBank/DDBJ databases">
        <authorList>
            <person name="Gilroy R."/>
        </authorList>
    </citation>
    <scope>NUCLEOTIDE SEQUENCE</scope>
    <source>
        <strain evidence="1">G3-3990</strain>
    </source>
</reference>
<dbReference type="EMBL" id="JADIMG010000092">
    <property type="protein sequence ID" value="MBO8460601.1"/>
    <property type="molecule type" value="Genomic_DNA"/>
</dbReference>
<organism evidence="1 2">
    <name type="scientific">Candidatus Gallipaludibacter merdavium</name>
    <dbReference type="NCBI Taxonomy" id="2840839"/>
    <lineage>
        <taxon>Bacteria</taxon>
        <taxon>Pseudomonadati</taxon>
        <taxon>Bacteroidota</taxon>
        <taxon>Bacteroidia</taxon>
        <taxon>Bacteroidales</taxon>
        <taxon>Candidatus Gallipaludibacter</taxon>
    </lineage>
</organism>
<proteinExistence type="predicted"/>
<protein>
    <submittedName>
        <fullName evidence="1">Uncharacterized protein</fullName>
    </submittedName>
</protein>
<accession>A0A9D9HVM9</accession>
<comment type="caution">
    <text evidence="1">The sequence shown here is derived from an EMBL/GenBank/DDBJ whole genome shotgun (WGS) entry which is preliminary data.</text>
</comment>
<reference evidence="1" key="2">
    <citation type="journal article" date="2021" name="PeerJ">
        <title>Extensive microbial diversity within the chicken gut microbiome revealed by metagenomics and culture.</title>
        <authorList>
            <person name="Gilroy R."/>
            <person name="Ravi A."/>
            <person name="Getino M."/>
            <person name="Pursley I."/>
            <person name="Horton D.L."/>
            <person name="Alikhan N.F."/>
            <person name="Baker D."/>
            <person name="Gharbi K."/>
            <person name="Hall N."/>
            <person name="Watson M."/>
            <person name="Adriaenssens E.M."/>
            <person name="Foster-Nyarko E."/>
            <person name="Jarju S."/>
            <person name="Secka A."/>
            <person name="Antonio M."/>
            <person name="Oren A."/>
            <person name="Chaudhuri R.R."/>
            <person name="La Ragione R."/>
            <person name="Hildebrand F."/>
            <person name="Pallen M.J."/>
        </authorList>
    </citation>
    <scope>NUCLEOTIDE SEQUENCE</scope>
    <source>
        <strain evidence="1">G3-3990</strain>
    </source>
</reference>
<evidence type="ECO:0000313" key="1">
    <source>
        <dbReference type="EMBL" id="MBO8460601.1"/>
    </source>
</evidence>
<dbReference type="Proteomes" id="UP000823641">
    <property type="component" value="Unassembled WGS sequence"/>
</dbReference>
<sequence>MDHDKQNIAITAALPKFTAEGSIGLKFFEGSVFVFDFDKNILYIKRTIQIKQTL</sequence>
<dbReference type="AlphaFoldDB" id="A0A9D9HVM9"/>
<name>A0A9D9HVM9_9BACT</name>
<gene>
    <name evidence="1" type="ORF">IAA73_09740</name>
</gene>
<evidence type="ECO:0000313" key="2">
    <source>
        <dbReference type="Proteomes" id="UP000823641"/>
    </source>
</evidence>